<keyword evidence="2" id="KW-1185">Reference proteome</keyword>
<organism evidence="1 2">
    <name type="scientific">Melastoma candidum</name>
    <dbReference type="NCBI Taxonomy" id="119954"/>
    <lineage>
        <taxon>Eukaryota</taxon>
        <taxon>Viridiplantae</taxon>
        <taxon>Streptophyta</taxon>
        <taxon>Embryophyta</taxon>
        <taxon>Tracheophyta</taxon>
        <taxon>Spermatophyta</taxon>
        <taxon>Magnoliopsida</taxon>
        <taxon>eudicotyledons</taxon>
        <taxon>Gunneridae</taxon>
        <taxon>Pentapetalae</taxon>
        <taxon>rosids</taxon>
        <taxon>malvids</taxon>
        <taxon>Myrtales</taxon>
        <taxon>Melastomataceae</taxon>
        <taxon>Melastomatoideae</taxon>
        <taxon>Melastomateae</taxon>
        <taxon>Melastoma</taxon>
    </lineage>
</organism>
<reference evidence="2" key="1">
    <citation type="journal article" date="2023" name="Front. Plant Sci.">
        <title>Chromosomal-level genome assembly of Melastoma candidum provides insights into trichome evolution.</title>
        <authorList>
            <person name="Zhong Y."/>
            <person name="Wu W."/>
            <person name="Sun C."/>
            <person name="Zou P."/>
            <person name="Liu Y."/>
            <person name="Dai S."/>
            <person name="Zhou R."/>
        </authorList>
    </citation>
    <scope>NUCLEOTIDE SEQUENCE [LARGE SCALE GENOMIC DNA]</scope>
</reference>
<evidence type="ECO:0000313" key="2">
    <source>
        <dbReference type="Proteomes" id="UP001057402"/>
    </source>
</evidence>
<name>A0ACB9LLJ7_9MYRT</name>
<evidence type="ECO:0000313" key="1">
    <source>
        <dbReference type="EMBL" id="KAI4311787.1"/>
    </source>
</evidence>
<protein>
    <submittedName>
        <fullName evidence="1">Uncharacterized protein</fullName>
    </submittedName>
</protein>
<gene>
    <name evidence="1" type="ORF">MLD38_036654</name>
</gene>
<comment type="caution">
    <text evidence="1">The sequence shown here is derived from an EMBL/GenBank/DDBJ whole genome shotgun (WGS) entry which is preliminary data.</text>
</comment>
<proteinExistence type="predicted"/>
<dbReference type="Proteomes" id="UP001057402">
    <property type="component" value="Chromosome 11"/>
</dbReference>
<sequence>MDSSSSTRKRDDHDVPRGPRIMTGTPLVIANTVCFFVGSVASSLLTKYYFIHGGSSRWVSTWVQSAGFPMLLFPIYLPPLLGLTSRRPFTGFDRKILLMSVAVGFLLGVNNLLFSWGTSYLPVSTSSLLLSSQLVFTLILSALIVRQKINFNNLNCVILLTVSSVLLALGSSSDRPPGLTRGEYTIGFLCTIGAGLLFALYLPVMERIYRRVDCYAMVVEMQTVMEGAATMLAMVGMACDGGFRDMKEENRRAFDKGPGAYQATVASTVVMWQMSFMGTAGMIFLTSSITGGICMTSLMGVNVVGGVIAFGDKFGGVKAVSLVLCVWGFCSYLYGMHVRGKGRRSQAEEDATAVEMAVTAR</sequence>
<accession>A0ACB9LLJ7</accession>
<dbReference type="EMBL" id="CM042890">
    <property type="protein sequence ID" value="KAI4311787.1"/>
    <property type="molecule type" value="Genomic_DNA"/>
</dbReference>